<evidence type="ECO:0000313" key="8">
    <source>
        <dbReference type="EMBL" id="MBD8046092.1"/>
    </source>
</evidence>
<dbReference type="Proteomes" id="UP000627166">
    <property type="component" value="Unassembled WGS sequence"/>
</dbReference>
<dbReference type="InterPro" id="IPR036962">
    <property type="entry name" value="Glyco_hydro_3_N_sf"/>
</dbReference>
<keyword evidence="4" id="KW-0378">Hydrolase</keyword>
<accession>A0ABR8YPN1</accession>
<dbReference type="PANTHER" id="PTHR30480">
    <property type="entry name" value="BETA-HEXOSAMINIDASE-RELATED"/>
    <property type="match status" value="1"/>
</dbReference>
<organism evidence="8 9">
    <name type="scientific">Clostridium faecium</name>
    <dbReference type="NCBI Taxonomy" id="2762223"/>
    <lineage>
        <taxon>Bacteria</taxon>
        <taxon>Bacillati</taxon>
        <taxon>Bacillota</taxon>
        <taxon>Clostridia</taxon>
        <taxon>Eubacteriales</taxon>
        <taxon>Clostridiaceae</taxon>
        <taxon>Clostridium</taxon>
    </lineage>
</organism>
<dbReference type="Pfam" id="PF00933">
    <property type="entry name" value="Glyco_hydro_3"/>
    <property type="match status" value="1"/>
</dbReference>
<keyword evidence="9" id="KW-1185">Reference proteome</keyword>
<dbReference type="EC" id="3.2.1.52" evidence="3"/>
<dbReference type="PROSITE" id="PS51257">
    <property type="entry name" value="PROKAR_LIPOPROTEIN"/>
    <property type="match status" value="1"/>
</dbReference>
<feature type="domain" description="Glycoside hydrolase family 3 N-terminal" evidence="7">
    <location>
        <begin position="59"/>
        <end position="406"/>
    </location>
</feature>
<comment type="catalytic activity">
    <reaction evidence="1">
        <text>Hydrolysis of terminal non-reducing N-acetyl-D-hexosamine residues in N-acetyl-beta-D-hexosaminides.</text>
        <dbReference type="EC" id="3.2.1.52"/>
    </reaction>
</comment>
<protein>
    <recommendedName>
        <fullName evidence="3">beta-N-acetylhexosaminidase</fullName>
        <ecNumber evidence="3">3.2.1.52</ecNumber>
    </recommendedName>
</protein>
<dbReference type="RefSeq" id="WP_191739071.1">
    <property type="nucleotide sequence ID" value="NZ_JACSQB010000029.1"/>
</dbReference>
<sequence>MKRVLSIILMVVIVFTGCSIKSEKEQVSNSYGKENTSQGVTKPEETLDEKIEKKISSMTIEEKVGQLLMPSIDTVSKDGEKVDFTMVTPEVEEVFNRYNLGGIILFKNNLVDKEQTKKLTEGIENFSKDIGILIGTDEEGGIVTRIPRDVEAPDARTIGDSNDSNMAFEVGKSIGKDMKNLGLNLDFAPVMDVDTNPENPVIGIRAFSNEPGKVAEFGVKFMEGLKGEGIISSIKHFPGHGDTVGDSHKDLVSIDHSRERINEIELHPFKKAIESNVDMIMVGHIQAEALDDSRIYSSKQGTEVLAPATFSSKIIGDVLRGELGFQGVVITDALDMGAITNYFTLKEAAVNALKAGVNILLMPAPLEPGENNENFDEVFYGIIEDVKSGNLSENIINDSLKKILKLKYNYGLLKLQ</sequence>
<dbReference type="SUPFAM" id="SSF51445">
    <property type="entry name" value="(Trans)glycosidases"/>
    <property type="match status" value="1"/>
</dbReference>
<proteinExistence type="inferred from homology"/>
<dbReference type="InterPro" id="IPR050226">
    <property type="entry name" value="NagZ_Beta-hexosaminidase"/>
</dbReference>
<dbReference type="PANTHER" id="PTHR30480:SF13">
    <property type="entry name" value="BETA-HEXOSAMINIDASE"/>
    <property type="match status" value="1"/>
</dbReference>
<evidence type="ECO:0000256" key="2">
    <source>
        <dbReference type="ARBA" id="ARBA00005336"/>
    </source>
</evidence>
<dbReference type="PROSITE" id="PS00775">
    <property type="entry name" value="GLYCOSYL_HYDROL_F3"/>
    <property type="match status" value="1"/>
</dbReference>
<evidence type="ECO:0000256" key="6">
    <source>
        <dbReference type="SAM" id="MobiDB-lite"/>
    </source>
</evidence>
<comment type="caution">
    <text evidence="8">The sequence shown here is derived from an EMBL/GenBank/DDBJ whole genome shotgun (WGS) entry which is preliminary data.</text>
</comment>
<dbReference type="EMBL" id="JACSQB010000029">
    <property type="protein sequence ID" value="MBD8046092.1"/>
    <property type="molecule type" value="Genomic_DNA"/>
</dbReference>
<dbReference type="InterPro" id="IPR019800">
    <property type="entry name" value="Glyco_hydro_3_AS"/>
</dbReference>
<feature type="region of interest" description="Disordered" evidence="6">
    <location>
        <begin position="26"/>
        <end position="46"/>
    </location>
</feature>
<evidence type="ECO:0000256" key="5">
    <source>
        <dbReference type="ARBA" id="ARBA00023295"/>
    </source>
</evidence>
<comment type="similarity">
    <text evidence="2">Belongs to the glycosyl hydrolase 3 family.</text>
</comment>
<evidence type="ECO:0000313" key="9">
    <source>
        <dbReference type="Proteomes" id="UP000627166"/>
    </source>
</evidence>
<feature type="compositionally biased region" description="Polar residues" evidence="6">
    <location>
        <begin position="27"/>
        <end position="40"/>
    </location>
</feature>
<gene>
    <name evidence="8" type="ORF">H9637_03370</name>
</gene>
<dbReference type="Gene3D" id="3.20.20.300">
    <property type="entry name" value="Glycoside hydrolase, family 3, N-terminal domain"/>
    <property type="match status" value="1"/>
</dbReference>
<evidence type="ECO:0000256" key="4">
    <source>
        <dbReference type="ARBA" id="ARBA00022801"/>
    </source>
</evidence>
<evidence type="ECO:0000256" key="1">
    <source>
        <dbReference type="ARBA" id="ARBA00001231"/>
    </source>
</evidence>
<evidence type="ECO:0000259" key="7">
    <source>
        <dbReference type="Pfam" id="PF00933"/>
    </source>
</evidence>
<name>A0ABR8YPN1_9CLOT</name>
<dbReference type="InterPro" id="IPR017853">
    <property type="entry name" value="GH"/>
</dbReference>
<dbReference type="InterPro" id="IPR001764">
    <property type="entry name" value="Glyco_hydro_3_N"/>
</dbReference>
<reference evidence="8 9" key="1">
    <citation type="submission" date="2020-08" db="EMBL/GenBank/DDBJ databases">
        <title>A Genomic Blueprint of the Chicken Gut Microbiome.</title>
        <authorList>
            <person name="Gilroy R."/>
            <person name="Ravi A."/>
            <person name="Getino M."/>
            <person name="Pursley I."/>
            <person name="Horton D.L."/>
            <person name="Alikhan N.-F."/>
            <person name="Baker D."/>
            <person name="Gharbi K."/>
            <person name="Hall N."/>
            <person name="Watson M."/>
            <person name="Adriaenssens E.M."/>
            <person name="Foster-Nyarko E."/>
            <person name="Jarju S."/>
            <person name="Secka A."/>
            <person name="Antonio M."/>
            <person name="Oren A."/>
            <person name="Chaudhuri R."/>
            <person name="La Ragione R.M."/>
            <person name="Hildebrand F."/>
            <person name="Pallen M.J."/>
        </authorList>
    </citation>
    <scope>NUCLEOTIDE SEQUENCE [LARGE SCALE GENOMIC DNA]</scope>
    <source>
        <strain evidence="8 9">N37</strain>
    </source>
</reference>
<evidence type="ECO:0000256" key="3">
    <source>
        <dbReference type="ARBA" id="ARBA00012663"/>
    </source>
</evidence>
<keyword evidence="5" id="KW-0326">Glycosidase</keyword>